<dbReference type="CDD" id="cd00118">
    <property type="entry name" value="LysM"/>
    <property type="match status" value="1"/>
</dbReference>
<feature type="domain" description="LysM" evidence="2">
    <location>
        <begin position="97"/>
        <end position="142"/>
    </location>
</feature>
<dbReference type="SMART" id="SM00257">
    <property type="entry name" value="LysM"/>
    <property type="match status" value="1"/>
</dbReference>
<reference evidence="3 4" key="1">
    <citation type="submission" date="2018-05" db="EMBL/GenBank/DDBJ databases">
        <title>Complete Genome Sequence of the Nonylphenol-Degrading Bacterium Sphingobium amiense DSM 16289T.</title>
        <authorList>
            <person name="Ootsuka M."/>
            <person name="Nishizawa T."/>
            <person name="Ohta H."/>
        </authorList>
    </citation>
    <scope>NUCLEOTIDE SEQUENCE [LARGE SCALE GENOMIC DNA]</scope>
    <source>
        <strain evidence="3 4">DSM 16289</strain>
    </source>
</reference>
<gene>
    <name evidence="3" type="ORF">SAMIE_1027600</name>
</gene>
<dbReference type="InterPro" id="IPR018392">
    <property type="entry name" value="LysM"/>
</dbReference>
<feature type="region of interest" description="Disordered" evidence="1">
    <location>
        <begin position="212"/>
        <end position="247"/>
    </location>
</feature>
<dbReference type="PROSITE" id="PS51782">
    <property type="entry name" value="LYSM"/>
    <property type="match status" value="1"/>
</dbReference>
<feature type="region of interest" description="Disordered" evidence="1">
    <location>
        <begin position="64"/>
        <end position="93"/>
    </location>
</feature>
<accession>A0A494WFA5</accession>
<dbReference type="InterPro" id="IPR044927">
    <property type="entry name" value="Endonuclea_NS_2"/>
</dbReference>
<dbReference type="InterPro" id="IPR036779">
    <property type="entry name" value="LysM_dom_sf"/>
</dbReference>
<feature type="compositionally biased region" description="Basic and acidic residues" evidence="1">
    <location>
        <begin position="234"/>
        <end position="245"/>
    </location>
</feature>
<evidence type="ECO:0000313" key="3">
    <source>
        <dbReference type="EMBL" id="BBD99259.1"/>
    </source>
</evidence>
<evidence type="ECO:0000259" key="2">
    <source>
        <dbReference type="PROSITE" id="PS51782"/>
    </source>
</evidence>
<dbReference type="EMBL" id="AP018664">
    <property type="protein sequence ID" value="BBD99259.1"/>
    <property type="molecule type" value="Genomic_DNA"/>
</dbReference>
<feature type="compositionally biased region" description="Basic and acidic residues" evidence="1">
    <location>
        <begin position="189"/>
        <end position="200"/>
    </location>
</feature>
<evidence type="ECO:0000313" key="4">
    <source>
        <dbReference type="Proteomes" id="UP000279959"/>
    </source>
</evidence>
<dbReference type="RefSeq" id="WP_066699948.1">
    <property type="nucleotide sequence ID" value="NZ_AP018664.1"/>
</dbReference>
<dbReference type="KEGG" id="sami:SAMIE_1027600"/>
<protein>
    <submittedName>
        <fullName evidence="3">LysM peptidoglycan-binding domain-containing protein</fullName>
    </submittedName>
</protein>
<dbReference type="Proteomes" id="UP000279959">
    <property type="component" value="Chromosome"/>
</dbReference>
<organism evidence="3 4">
    <name type="scientific">Sphingobium amiense</name>
    <dbReference type="NCBI Taxonomy" id="135719"/>
    <lineage>
        <taxon>Bacteria</taxon>
        <taxon>Pseudomonadati</taxon>
        <taxon>Pseudomonadota</taxon>
        <taxon>Alphaproteobacteria</taxon>
        <taxon>Sphingomonadales</taxon>
        <taxon>Sphingomonadaceae</taxon>
        <taxon>Sphingobium</taxon>
    </lineage>
</organism>
<dbReference type="Pfam" id="PF13930">
    <property type="entry name" value="Endonuclea_NS_2"/>
    <property type="match status" value="1"/>
</dbReference>
<dbReference type="Gene3D" id="3.10.350.10">
    <property type="entry name" value="LysM domain"/>
    <property type="match status" value="1"/>
</dbReference>
<feature type="region of interest" description="Disordered" evidence="1">
    <location>
        <begin position="172"/>
        <end position="200"/>
    </location>
</feature>
<dbReference type="AlphaFoldDB" id="A0A494WFA5"/>
<name>A0A494WFA5_9SPHN</name>
<keyword evidence="4" id="KW-1185">Reference proteome</keyword>
<dbReference type="Pfam" id="PF01476">
    <property type="entry name" value="LysM"/>
    <property type="match status" value="1"/>
</dbReference>
<proteinExistence type="predicted"/>
<sequence length="335" mass="37047">MQQSTFGQRAAFSLYLRTGRRLTAAEIEVKFNPWHDEENGRFTFAGQGRYFGAGGAGKPETANMARQVKTPPPPGNGSAENMSVPGRNSARHPDNYAIYTVRPGDSLSRIAAQREGLSAADLAWLNKQPIDQPLKVGQQIKVPHQAYLDAGRSAKNKFVALSHYMDTHGGKLPPNVAHPPSLESQILDRPGRKESKNGYDFHIDPVARTHKVHGELSDGPIAPRSRSNQAQAGKPDRRQGKDDGGHFIAARFNGPSDSFNHFAQDRNFNRGAYRKLEDDWAKALRAGHKVAIDIDALYQGASRRPYQLNVTWTINGHKSTKRFANEAKGAHNDER</sequence>
<evidence type="ECO:0000256" key="1">
    <source>
        <dbReference type="SAM" id="MobiDB-lite"/>
    </source>
</evidence>
<dbReference type="SUPFAM" id="SSF54106">
    <property type="entry name" value="LysM domain"/>
    <property type="match status" value="1"/>
</dbReference>